<evidence type="ECO:0000256" key="6">
    <source>
        <dbReference type="PIRSR" id="PIRSR038994-1"/>
    </source>
</evidence>
<comment type="caution">
    <text evidence="10">The sequence shown here is derived from an EMBL/GenBank/DDBJ whole genome shotgun (WGS) entry which is preliminary data.</text>
</comment>
<dbReference type="OrthoDB" id="9776488at2"/>
<keyword evidence="2 8" id="KW-0479">Metal-binding</keyword>
<feature type="binding site" evidence="7">
    <location>
        <position position="240"/>
    </location>
    <ligand>
        <name>substrate</name>
    </ligand>
</feature>
<keyword evidence="4 5" id="KW-0119">Carbohydrate metabolism</keyword>
<evidence type="ECO:0000256" key="8">
    <source>
        <dbReference type="PIRSR" id="PIRSR038994-3"/>
    </source>
</evidence>
<gene>
    <name evidence="10" type="ORF">BBK14_19415</name>
</gene>
<evidence type="ECO:0000313" key="11">
    <source>
        <dbReference type="Proteomes" id="UP000179769"/>
    </source>
</evidence>
<dbReference type="RefSeq" id="WP_071064361.1">
    <property type="nucleotide sequence ID" value="NZ_MAXA01000217.1"/>
</dbReference>
<dbReference type="PANTHER" id="PTHR11113:SF14">
    <property type="entry name" value="N-ACETYLGLUCOSAMINE-6-PHOSPHATE DEACETYLASE"/>
    <property type="match status" value="1"/>
</dbReference>
<keyword evidence="3 5" id="KW-0378">Hydrolase</keyword>
<name>A0A1S1Q2R3_9ACTN</name>
<feature type="binding site" evidence="8">
    <location>
        <position position="142"/>
    </location>
    <ligand>
        <name>Zn(2+)</name>
        <dbReference type="ChEBI" id="CHEBI:29105"/>
    </ligand>
</feature>
<keyword evidence="11" id="KW-1185">Reference proteome</keyword>
<dbReference type="GO" id="GO:0008448">
    <property type="term" value="F:N-acetylglucosamine-6-phosphate deacetylase activity"/>
    <property type="evidence" value="ECO:0007669"/>
    <property type="project" value="InterPro"/>
</dbReference>
<dbReference type="GO" id="GO:0006046">
    <property type="term" value="P:N-acetylglucosamine catabolic process"/>
    <property type="evidence" value="ECO:0007669"/>
    <property type="project" value="TreeGrafter"/>
</dbReference>
<comment type="cofactor">
    <cofactor evidence="8">
        <name>a divalent metal cation</name>
        <dbReference type="ChEBI" id="CHEBI:60240"/>
    </cofactor>
    <text evidence="8">Binds 1 divalent metal cation per subunit.</text>
</comment>
<dbReference type="InterPro" id="IPR032466">
    <property type="entry name" value="Metal_Hydrolase"/>
</dbReference>
<evidence type="ECO:0000256" key="4">
    <source>
        <dbReference type="ARBA" id="ARBA00023277"/>
    </source>
</evidence>
<evidence type="ECO:0000256" key="3">
    <source>
        <dbReference type="ARBA" id="ARBA00022801"/>
    </source>
</evidence>
<dbReference type="Gene3D" id="2.30.40.10">
    <property type="entry name" value="Urease, subunit C, domain 1"/>
    <property type="match status" value="1"/>
</dbReference>
<dbReference type="SUPFAM" id="SSF51556">
    <property type="entry name" value="Metallo-dependent hydrolases"/>
    <property type="match status" value="1"/>
</dbReference>
<feature type="binding site" evidence="7">
    <location>
        <position position="263"/>
    </location>
    <ligand>
        <name>substrate</name>
    </ligand>
</feature>
<dbReference type="InterPro" id="IPR006680">
    <property type="entry name" value="Amidohydro-rel"/>
</dbReference>
<dbReference type="Proteomes" id="UP000179769">
    <property type="component" value="Unassembled WGS sequence"/>
</dbReference>
<evidence type="ECO:0000256" key="5">
    <source>
        <dbReference type="PIRNR" id="PIRNR038994"/>
    </source>
</evidence>
<sequence length="401" mass="39549">MILLAGARVVTPHSVLDPGRVRVENGLITEVGPEAGPTAGPVGGEAGGAGAGGADIVDLAGSWLVPGFVDLHVHGGGGHDVTASPADLAAAVAFHRAHGTTRTLVSLVAAPVERLAEQLSWVAALTAAGPGPDGHVVGAHLEGPFLAPARRGAQPGEHLRAPDRGVFAELVAAGAGTLRVITLAPELPGAGAVTEAALAAGVIAAAGHTDATYDEAASGFAAGMTLATHLFNGMRPLHHREPGPAGAALDAGVACELINDGVHVHPALLRLVAAEPARLVLVTDAVDAAGVGDGDYLLGGHPVRVRDGQARLAATGALAGSTLTMDLAVRRAVAAGLALEVAVAAAATNPARVLGLAHRCGSIAPGLDADLVVLDADLRVTRVMAAGSWVPGPATRPIAAG</sequence>
<evidence type="ECO:0000256" key="7">
    <source>
        <dbReference type="PIRSR" id="PIRSR038994-2"/>
    </source>
</evidence>
<accession>A0A1S1Q2R3</accession>
<feature type="binding site" evidence="8">
    <location>
        <position position="208"/>
    </location>
    <ligand>
        <name>Zn(2+)</name>
        <dbReference type="ChEBI" id="CHEBI:29105"/>
    </ligand>
</feature>
<dbReference type="Pfam" id="PF01979">
    <property type="entry name" value="Amidohydro_1"/>
    <property type="match status" value="1"/>
</dbReference>
<dbReference type="NCBIfam" id="TIGR00221">
    <property type="entry name" value="nagA"/>
    <property type="match status" value="1"/>
</dbReference>
<dbReference type="CDD" id="cd00854">
    <property type="entry name" value="NagA"/>
    <property type="match status" value="1"/>
</dbReference>
<evidence type="ECO:0000259" key="9">
    <source>
        <dbReference type="Pfam" id="PF01979"/>
    </source>
</evidence>
<evidence type="ECO:0000256" key="1">
    <source>
        <dbReference type="ARBA" id="ARBA00010716"/>
    </source>
</evidence>
<protein>
    <submittedName>
        <fullName evidence="10">N-acetylglucosamine-6-phosphate deacetylase</fullName>
    </submittedName>
</protein>
<feature type="binding site" evidence="8">
    <location>
        <position position="229"/>
    </location>
    <ligand>
        <name>Zn(2+)</name>
        <dbReference type="ChEBI" id="CHEBI:29105"/>
    </ligand>
</feature>
<feature type="active site" description="Proton donor/acceptor" evidence="6">
    <location>
        <position position="284"/>
    </location>
</feature>
<evidence type="ECO:0000313" key="10">
    <source>
        <dbReference type="EMBL" id="OHV27791.1"/>
    </source>
</evidence>
<feature type="binding site" evidence="7">
    <location>
        <begin position="232"/>
        <end position="233"/>
    </location>
    <ligand>
        <name>substrate</name>
    </ligand>
</feature>
<organism evidence="10 11">
    <name type="scientific">Parafrankia soli</name>
    <dbReference type="NCBI Taxonomy" id="2599596"/>
    <lineage>
        <taxon>Bacteria</taxon>
        <taxon>Bacillati</taxon>
        <taxon>Actinomycetota</taxon>
        <taxon>Actinomycetes</taxon>
        <taxon>Frankiales</taxon>
        <taxon>Frankiaceae</taxon>
        <taxon>Parafrankia</taxon>
    </lineage>
</organism>
<reference evidence="11" key="1">
    <citation type="submission" date="2016-07" db="EMBL/GenBank/DDBJ databases">
        <title>Frankia sp. NRRL B-16219 Genome sequencing.</title>
        <authorList>
            <person name="Ghodhbane-Gtari F."/>
            <person name="Swanson E."/>
            <person name="Gueddou A."/>
            <person name="Louati M."/>
            <person name="Nouioui I."/>
            <person name="Hezbri K."/>
            <person name="Abebe-Akele F."/>
            <person name="Simpson S."/>
            <person name="Morris K."/>
            <person name="Thomas K."/>
            <person name="Gtari M."/>
            <person name="Tisa L.S."/>
        </authorList>
    </citation>
    <scope>NUCLEOTIDE SEQUENCE [LARGE SCALE GENOMIC DNA]</scope>
    <source>
        <strain evidence="11">NRRL B-16219</strain>
    </source>
</reference>
<dbReference type="GO" id="GO:0046872">
    <property type="term" value="F:metal ion binding"/>
    <property type="evidence" value="ECO:0007669"/>
    <property type="project" value="UniProtKB-KW"/>
</dbReference>
<dbReference type="InterPro" id="IPR003764">
    <property type="entry name" value="GlcNAc_6-P_deAcase"/>
</dbReference>
<dbReference type="InterPro" id="IPR011059">
    <property type="entry name" value="Metal-dep_hydrolase_composite"/>
</dbReference>
<feature type="domain" description="Amidohydrolase-related" evidence="9">
    <location>
        <begin position="64"/>
        <end position="390"/>
    </location>
</feature>
<dbReference type="AlphaFoldDB" id="A0A1S1Q2R3"/>
<comment type="similarity">
    <text evidence="1 5">Belongs to the metallo-dependent hydrolases superfamily. NagA family.</text>
</comment>
<dbReference type="PIRSF" id="PIRSF038994">
    <property type="entry name" value="NagA"/>
    <property type="match status" value="1"/>
</dbReference>
<dbReference type="Gene3D" id="3.20.20.140">
    <property type="entry name" value="Metal-dependent hydrolases"/>
    <property type="match status" value="1"/>
</dbReference>
<dbReference type="PANTHER" id="PTHR11113">
    <property type="entry name" value="N-ACETYLGLUCOSAMINE-6-PHOSPHATE DEACETYLASE"/>
    <property type="match status" value="1"/>
</dbReference>
<dbReference type="EMBL" id="MAXA01000217">
    <property type="protein sequence ID" value="OHV27791.1"/>
    <property type="molecule type" value="Genomic_DNA"/>
</dbReference>
<evidence type="ECO:0000256" key="2">
    <source>
        <dbReference type="ARBA" id="ARBA00022723"/>
    </source>
</evidence>
<proteinExistence type="inferred from homology"/>
<dbReference type="SUPFAM" id="SSF51338">
    <property type="entry name" value="Composite domain of metallo-dependent hydrolases"/>
    <property type="match status" value="1"/>
</dbReference>
<feature type="binding site" evidence="7">
    <location>
        <begin position="318"/>
        <end position="320"/>
    </location>
    <ligand>
        <name>substrate</name>
    </ligand>
</feature>
<feature type="binding site" evidence="7">
    <location>
        <position position="153"/>
    </location>
    <ligand>
        <name>substrate</name>
    </ligand>
</feature>